<evidence type="ECO:0000256" key="1">
    <source>
        <dbReference type="SAM" id="SignalP"/>
    </source>
</evidence>
<protein>
    <submittedName>
        <fullName evidence="2">DUF3574 domain-containing protein</fullName>
    </submittedName>
</protein>
<evidence type="ECO:0000313" key="3">
    <source>
        <dbReference type="Proteomes" id="UP000671960"/>
    </source>
</evidence>
<proteinExistence type="predicted"/>
<feature type="chain" id="PRO_5046916851" evidence="1">
    <location>
        <begin position="30"/>
        <end position="147"/>
    </location>
</feature>
<dbReference type="InterPro" id="IPR021957">
    <property type="entry name" value="DUF3574"/>
</dbReference>
<reference evidence="2 3" key="1">
    <citation type="submission" date="2020-03" db="EMBL/GenBank/DDBJ databases">
        <authorList>
            <person name="Bakhshi Ganjeh M."/>
        </authorList>
    </citation>
    <scope>NUCLEOTIDE SEQUENCE [LARGE SCALE GENOMIC DNA]</scope>
    <source>
        <strain evidence="3">Iran 50</strain>
    </source>
</reference>
<sequence>MIRKQSHYAALSLLLGTLFMSGCSQPSPAPDADRAAPYACRIGDKMVQTTLYFGLSRPAGPPVSDAEWKDFVDSEVTPRFKDGLTIFDTRGQWLGQNGAVVRENSKALLLIHGSEQESAVEALRTAYKTRFAQESVMRVDAPECVAF</sequence>
<dbReference type="EMBL" id="CP050854">
    <property type="protein sequence ID" value="QTF07314.1"/>
    <property type="molecule type" value="Genomic_DNA"/>
</dbReference>
<accession>A0ABX7UP46</accession>
<dbReference type="PROSITE" id="PS51257">
    <property type="entry name" value="PROKAR_LIPOPROTEIN"/>
    <property type="match status" value="1"/>
</dbReference>
<evidence type="ECO:0000313" key="2">
    <source>
        <dbReference type="EMBL" id="QTF07314.1"/>
    </source>
</evidence>
<organism evidence="2 3">
    <name type="scientific">Brenneria izadpanahii</name>
    <dbReference type="NCBI Taxonomy" id="2722756"/>
    <lineage>
        <taxon>Bacteria</taxon>
        <taxon>Pseudomonadati</taxon>
        <taxon>Pseudomonadota</taxon>
        <taxon>Gammaproteobacteria</taxon>
        <taxon>Enterobacterales</taxon>
        <taxon>Pectobacteriaceae</taxon>
        <taxon>Brenneria</taxon>
    </lineage>
</organism>
<name>A0ABX7UP46_9GAMM</name>
<gene>
    <name evidence="2" type="ORF">HC231_04755</name>
</gene>
<dbReference type="Proteomes" id="UP000671960">
    <property type="component" value="Chromosome"/>
</dbReference>
<dbReference type="RefSeq" id="WP_208229956.1">
    <property type="nucleotide sequence ID" value="NZ_CP050854.1"/>
</dbReference>
<dbReference type="Pfam" id="PF12098">
    <property type="entry name" value="DUF3574"/>
    <property type="match status" value="1"/>
</dbReference>
<keyword evidence="1" id="KW-0732">Signal</keyword>
<keyword evidence="3" id="KW-1185">Reference proteome</keyword>
<feature type="signal peptide" evidence="1">
    <location>
        <begin position="1"/>
        <end position="29"/>
    </location>
</feature>